<reference evidence="1" key="1">
    <citation type="submission" date="2024-07" db="EMBL/GenBank/DDBJ databases">
        <authorList>
            <person name="Biller S.J."/>
        </authorList>
    </citation>
    <scope>NUCLEOTIDE SEQUENCE</scope>
    <source>
        <strain evidence="1">WC2420</strain>
    </source>
</reference>
<accession>A0AB39VVL3</accession>
<dbReference type="AlphaFoldDB" id="A0AB39VVL3"/>
<dbReference type="EMBL" id="CP165628">
    <property type="protein sequence ID" value="XDU73491.1"/>
    <property type="molecule type" value="Genomic_DNA"/>
</dbReference>
<evidence type="ECO:0000313" key="1">
    <source>
        <dbReference type="EMBL" id="XDU73491.1"/>
    </source>
</evidence>
<sequence length="69" mass="7724">MTENNIKVKIKSLICACVKLVQARWKGRLPDQHKKTAIGGFFVGGAQGDFQNFFHKSQEIISLFSGERA</sequence>
<gene>
    <name evidence="1" type="ORF">AB3G37_05145</name>
</gene>
<proteinExistence type="predicted"/>
<name>A0AB39VVL3_9GAMM</name>
<organism evidence="1">
    <name type="scientific">Rouxiella sp. WC2420</name>
    <dbReference type="NCBI Taxonomy" id="3234145"/>
    <lineage>
        <taxon>Bacteria</taxon>
        <taxon>Pseudomonadati</taxon>
        <taxon>Pseudomonadota</taxon>
        <taxon>Gammaproteobacteria</taxon>
        <taxon>Enterobacterales</taxon>
        <taxon>Yersiniaceae</taxon>
        <taxon>Rouxiella</taxon>
    </lineage>
</organism>
<dbReference type="RefSeq" id="WP_369789910.1">
    <property type="nucleotide sequence ID" value="NZ_CP165628.1"/>
</dbReference>
<protein>
    <submittedName>
        <fullName evidence="1">Uncharacterized protein</fullName>
    </submittedName>
</protein>